<keyword evidence="2" id="KW-1003">Cell membrane</keyword>
<feature type="compositionally biased region" description="Low complexity" evidence="10">
    <location>
        <begin position="337"/>
        <end position="352"/>
    </location>
</feature>
<evidence type="ECO:0000259" key="12">
    <source>
        <dbReference type="PROSITE" id="PS50262"/>
    </source>
</evidence>
<evidence type="ECO:0000313" key="14">
    <source>
        <dbReference type="Ensembl" id="ENSOMEP00000012809.1"/>
    </source>
</evidence>
<accession>A0A3B3C5E6</accession>
<organism evidence="14 15">
    <name type="scientific">Oryzias melastigma</name>
    <name type="common">Marine medaka</name>
    <dbReference type="NCBI Taxonomy" id="30732"/>
    <lineage>
        <taxon>Eukaryota</taxon>
        <taxon>Metazoa</taxon>
        <taxon>Chordata</taxon>
        <taxon>Craniata</taxon>
        <taxon>Vertebrata</taxon>
        <taxon>Euteleostomi</taxon>
        <taxon>Actinopterygii</taxon>
        <taxon>Neopterygii</taxon>
        <taxon>Teleostei</taxon>
        <taxon>Neoteleostei</taxon>
        <taxon>Acanthomorphata</taxon>
        <taxon>Ovalentaria</taxon>
        <taxon>Atherinomorphae</taxon>
        <taxon>Beloniformes</taxon>
        <taxon>Adrianichthyidae</taxon>
        <taxon>Oryziinae</taxon>
        <taxon>Oryzias</taxon>
    </lineage>
</organism>
<dbReference type="PROSITE" id="PS00237">
    <property type="entry name" value="G_PROTEIN_RECEP_F1_1"/>
    <property type="match status" value="1"/>
</dbReference>
<gene>
    <name evidence="13" type="ORF">FQA47_008303</name>
</gene>
<keyword evidence="4 11" id="KW-1133">Transmembrane helix</keyword>
<dbReference type="Proteomes" id="UP000646548">
    <property type="component" value="Unassembled WGS sequence"/>
</dbReference>
<dbReference type="PRINTS" id="PR00237">
    <property type="entry name" value="GPCRRHODOPSN"/>
</dbReference>
<dbReference type="InterPro" id="IPR000276">
    <property type="entry name" value="GPCR_Rhodpsn"/>
</dbReference>
<dbReference type="GO" id="GO:0019957">
    <property type="term" value="F:C-C chemokine binding"/>
    <property type="evidence" value="ECO:0007669"/>
    <property type="project" value="TreeGrafter"/>
</dbReference>
<feature type="transmembrane region" description="Helical" evidence="11">
    <location>
        <begin position="203"/>
        <end position="222"/>
    </location>
</feature>
<evidence type="ECO:0000313" key="15">
    <source>
        <dbReference type="Proteomes" id="UP000261560"/>
    </source>
</evidence>
<dbReference type="GO" id="GO:0006955">
    <property type="term" value="P:immune response"/>
    <property type="evidence" value="ECO:0007669"/>
    <property type="project" value="TreeGrafter"/>
</dbReference>
<dbReference type="PANTHER" id="PTHR10489">
    <property type="entry name" value="CELL ADHESION MOLECULE"/>
    <property type="match status" value="1"/>
</dbReference>
<evidence type="ECO:0000256" key="7">
    <source>
        <dbReference type="ARBA" id="ARBA00023170"/>
    </source>
</evidence>
<feature type="transmembrane region" description="Helical" evidence="11">
    <location>
        <begin position="287"/>
        <end position="308"/>
    </location>
</feature>
<dbReference type="GO" id="GO:0016493">
    <property type="term" value="F:C-C chemokine receptor activity"/>
    <property type="evidence" value="ECO:0007669"/>
    <property type="project" value="TreeGrafter"/>
</dbReference>
<feature type="transmembrane region" description="Helical" evidence="11">
    <location>
        <begin position="115"/>
        <end position="133"/>
    </location>
</feature>
<name>A0A3B3C5E6_ORYME</name>
<evidence type="ECO:0000256" key="10">
    <source>
        <dbReference type="SAM" id="MobiDB-lite"/>
    </source>
</evidence>
<feature type="domain" description="G-protein coupled receptors family 1 profile" evidence="12">
    <location>
        <begin position="55"/>
        <end position="305"/>
    </location>
</feature>
<evidence type="ECO:0000256" key="6">
    <source>
        <dbReference type="ARBA" id="ARBA00023136"/>
    </source>
</evidence>
<comment type="subcellular location">
    <subcellularLocation>
        <location evidence="1">Cell membrane</location>
        <topology evidence="1">Multi-pass membrane protein</topology>
    </subcellularLocation>
</comment>
<dbReference type="Gene3D" id="1.20.1070.10">
    <property type="entry name" value="Rhodopsin 7-helix transmembrane proteins"/>
    <property type="match status" value="1"/>
</dbReference>
<reference evidence="14" key="1">
    <citation type="submission" date="2025-05" db="UniProtKB">
        <authorList>
            <consortium name="Ensembl"/>
        </authorList>
    </citation>
    <scope>IDENTIFICATION</scope>
</reference>
<dbReference type="GO" id="GO:0019722">
    <property type="term" value="P:calcium-mediated signaling"/>
    <property type="evidence" value="ECO:0007669"/>
    <property type="project" value="TreeGrafter"/>
</dbReference>
<feature type="transmembrane region" description="Helical" evidence="11">
    <location>
        <begin position="76"/>
        <end position="95"/>
    </location>
</feature>
<dbReference type="Ensembl" id="ENSOMET00000020270.1">
    <property type="protein sequence ID" value="ENSOMEP00000012809.1"/>
    <property type="gene ID" value="ENSOMEG00000014223.1"/>
</dbReference>
<dbReference type="AlphaFoldDB" id="A0A3B3C5E6"/>
<keyword evidence="15" id="KW-1185">Reference proteome</keyword>
<dbReference type="PANTHER" id="PTHR10489:SF686">
    <property type="entry name" value="C-C CHEMOKINE RECEPTOR TYPE 5"/>
    <property type="match status" value="1"/>
</dbReference>
<dbReference type="InterPro" id="IPR050119">
    <property type="entry name" value="CCR1-9-like"/>
</dbReference>
<comment type="similarity">
    <text evidence="9">Belongs to the G-protein coupled receptor 1 family.</text>
</comment>
<evidence type="ECO:0000256" key="1">
    <source>
        <dbReference type="ARBA" id="ARBA00004651"/>
    </source>
</evidence>
<dbReference type="STRING" id="30732.ENSOMEP00000012809"/>
<evidence type="ECO:0000256" key="9">
    <source>
        <dbReference type="RuleBase" id="RU000688"/>
    </source>
</evidence>
<reference evidence="13" key="2">
    <citation type="journal article" name="BMC Genomics">
        <title>Long-read sequencing and de novo genome assembly of marine medaka (Oryzias melastigma).</title>
        <authorList>
            <person name="Liang P."/>
            <person name="Saqib H.S.A."/>
            <person name="Ni X."/>
            <person name="Shen Y."/>
        </authorList>
    </citation>
    <scope>NUCLEOTIDE SEQUENCE</scope>
    <source>
        <strain evidence="13">Bigg-433</strain>
    </source>
</reference>
<evidence type="ECO:0000256" key="2">
    <source>
        <dbReference type="ARBA" id="ARBA00022475"/>
    </source>
</evidence>
<evidence type="ECO:0000256" key="5">
    <source>
        <dbReference type="ARBA" id="ARBA00023040"/>
    </source>
</evidence>
<dbReference type="OMA" id="DETWEKN"/>
<keyword evidence="7 9" id="KW-0675">Receptor</keyword>
<evidence type="ECO:0000256" key="11">
    <source>
        <dbReference type="SAM" id="Phobius"/>
    </source>
</evidence>
<keyword evidence="6 11" id="KW-0472">Membrane</keyword>
<dbReference type="GO" id="GO:0007204">
    <property type="term" value="P:positive regulation of cytosolic calcium ion concentration"/>
    <property type="evidence" value="ECO:0007669"/>
    <property type="project" value="TreeGrafter"/>
</dbReference>
<keyword evidence="8 9" id="KW-0807">Transducer</keyword>
<keyword evidence="5 9" id="KW-0297">G-protein coupled receptor</keyword>
<evidence type="ECO:0000256" key="3">
    <source>
        <dbReference type="ARBA" id="ARBA00022692"/>
    </source>
</evidence>
<proteinExistence type="inferred from homology"/>
<dbReference type="GeneTree" id="ENSGT01020000230359"/>
<evidence type="ECO:0000256" key="4">
    <source>
        <dbReference type="ARBA" id="ARBA00022989"/>
    </source>
</evidence>
<feature type="region of interest" description="Disordered" evidence="10">
    <location>
        <begin position="330"/>
        <end position="352"/>
    </location>
</feature>
<dbReference type="CDD" id="cd14984">
    <property type="entry name" value="7tmA_Chemokine_R"/>
    <property type="match status" value="1"/>
</dbReference>
<feature type="transmembrane region" description="Helical" evidence="11">
    <location>
        <begin position="42"/>
        <end position="64"/>
    </location>
</feature>
<evidence type="ECO:0000256" key="8">
    <source>
        <dbReference type="ARBA" id="ARBA00023224"/>
    </source>
</evidence>
<feature type="transmembrane region" description="Helical" evidence="11">
    <location>
        <begin position="154"/>
        <end position="176"/>
    </location>
</feature>
<feature type="transmembrane region" description="Helical" evidence="11">
    <location>
        <begin position="243"/>
        <end position="267"/>
    </location>
</feature>
<dbReference type="PRINTS" id="PR00657">
    <property type="entry name" value="CCCHEMOKINER"/>
</dbReference>
<dbReference type="GO" id="GO:0060326">
    <property type="term" value="P:cell chemotaxis"/>
    <property type="evidence" value="ECO:0007669"/>
    <property type="project" value="TreeGrafter"/>
</dbReference>
<dbReference type="InterPro" id="IPR017452">
    <property type="entry name" value="GPCR_Rhodpsn_7TM"/>
</dbReference>
<evidence type="ECO:0000313" key="13">
    <source>
        <dbReference type="EMBL" id="KAF6725480.1"/>
    </source>
</evidence>
<dbReference type="InterPro" id="IPR000355">
    <property type="entry name" value="Chemokine_rcpt"/>
</dbReference>
<dbReference type="PROSITE" id="PS50262">
    <property type="entry name" value="G_PROTEIN_RECEP_F1_2"/>
    <property type="match status" value="1"/>
</dbReference>
<protein>
    <submittedName>
        <fullName evidence="13 14">C-C chemokine receptor type 5</fullName>
    </submittedName>
</protein>
<sequence length="352" mass="40327">MTDVTYFVSTTTDYSSYYNSEEDDAAPCDLIAIKTFSKRCLITLYSLVFILGFLGNGLVVCVLVKHWKQSNLTDICLFNLAFSDLVFVITLPFYSHLSMMGYWTFGNFMCHVLSGFHRTGFFSSIFFMVIMTLDRYIVIVHGHRKVTRYRTIRLTIALTFISWILSLCVSLPSFIFTKVSNESGNQEECTFLPENKDWVRYDLFATNVLGLILPLLVMVVCYSRIIPVLMKMKTAKRHRVVKLILSIVAVFFLFWAPYNISLFLNYLHSENVVSVDCEGDKSLRGSIIVTEALAYTHSCLNPIIYAFVGQKFMRRALQMLKKWLPISTRDLSDGSSRRSSVQSRSSGMSFVM</sequence>
<dbReference type="Proteomes" id="UP000261560">
    <property type="component" value="Unplaced"/>
</dbReference>
<dbReference type="PaxDb" id="30732-ENSOMEP00000012809"/>
<dbReference type="GO" id="GO:0009897">
    <property type="term" value="C:external side of plasma membrane"/>
    <property type="evidence" value="ECO:0007669"/>
    <property type="project" value="TreeGrafter"/>
</dbReference>
<dbReference type="Pfam" id="PF00001">
    <property type="entry name" value="7tm_1"/>
    <property type="match status" value="1"/>
</dbReference>
<keyword evidence="3 9" id="KW-0812">Transmembrane</keyword>
<dbReference type="SUPFAM" id="SSF81321">
    <property type="entry name" value="Family A G protein-coupled receptor-like"/>
    <property type="match status" value="1"/>
</dbReference>
<dbReference type="OrthoDB" id="5970631at2759"/>
<dbReference type="EMBL" id="WKFB01000360">
    <property type="protein sequence ID" value="KAF6725480.1"/>
    <property type="molecule type" value="Genomic_DNA"/>
</dbReference>